<dbReference type="Pfam" id="PF00561">
    <property type="entry name" value="Abhydrolase_1"/>
    <property type="match status" value="1"/>
</dbReference>
<dbReference type="PRINTS" id="PR00111">
    <property type="entry name" value="ABHYDROLASE"/>
</dbReference>
<dbReference type="Gene3D" id="3.40.50.1820">
    <property type="entry name" value="alpha/beta hydrolase"/>
    <property type="match status" value="1"/>
</dbReference>
<evidence type="ECO:0000313" key="4">
    <source>
        <dbReference type="EMBL" id="KIZ32790.1"/>
    </source>
</evidence>
<evidence type="ECO:0000256" key="2">
    <source>
        <dbReference type="ARBA" id="ARBA00022801"/>
    </source>
</evidence>
<dbReference type="InterPro" id="IPR050266">
    <property type="entry name" value="AB_hydrolase_sf"/>
</dbReference>
<comment type="similarity">
    <text evidence="1">Belongs to the peptidase S33 family.</text>
</comment>
<organism evidence="4 5">
    <name type="scientific">Rhodopseudomonas palustris</name>
    <dbReference type="NCBI Taxonomy" id="1076"/>
    <lineage>
        <taxon>Bacteria</taxon>
        <taxon>Pseudomonadati</taxon>
        <taxon>Pseudomonadota</taxon>
        <taxon>Alphaproteobacteria</taxon>
        <taxon>Hyphomicrobiales</taxon>
        <taxon>Nitrobacteraceae</taxon>
        <taxon>Rhodopseudomonas</taxon>
    </lineage>
</organism>
<dbReference type="Proteomes" id="UP000032515">
    <property type="component" value="Unassembled WGS sequence"/>
</dbReference>
<dbReference type="SUPFAM" id="SSF53474">
    <property type="entry name" value="alpha/beta-Hydrolases"/>
    <property type="match status" value="1"/>
</dbReference>
<evidence type="ECO:0000313" key="5">
    <source>
        <dbReference type="Proteomes" id="UP000032515"/>
    </source>
</evidence>
<dbReference type="PANTHER" id="PTHR43798:SF33">
    <property type="entry name" value="HYDROLASE, PUTATIVE (AFU_ORTHOLOGUE AFUA_2G14860)-RELATED"/>
    <property type="match status" value="1"/>
</dbReference>
<proteinExistence type="inferred from homology"/>
<evidence type="ECO:0000256" key="1">
    <source>
        <dbReference type="ARBA" id="ARBA00010088"/>
    </source>
</evidence>
<dbReference type="InterPro" id="IPR002410">
    <property type="entry name" value="Peptidase_S33"/>
</dbReference>
<dbReference type="InterPro" id="IPR029058">
    <property type="entry name" value="AB_hydrolase_fold"/>
</dbReference>
<protein>
    <submittedName>
        <fullName evidence="4">Hydrolase</fullName>
    </submittedName>
</protein>
<dbReference type="InterPro" id="IPR000073">
    <property type="entry name" value="AB_hydrolase_1"/>
</dbReference>
<evidence type="ECO:0000259" key="3">
    <source>
        <dbReference type="Pfam" id="PF00561"/>
    </source>
</evidence>
<feature type="non-terminal residue" evidence="4">
    <location>
        <position position="173"/>
    </location>
</feature>
<dbReference type="PRINTS" id="PR00793">
    <property type="entry name" value="PROAMNOPTASE"/>
</dbReference>
<dbReference type="GO" id="GO:0008233">
    <property type="term" value="F:peptidase activity"/>
    <property type="evidence" value="ECO:0007669"/>
    <property type="project" value="InterPro"/>
</dbReference>
<dbReference type="AlphaFoldDB" id="A0A0D7DX82"/>
<comment type="caution">
    <text evidence="4">The sequence shown here is derived from an EMBL/GenBank/DDBJ whole genome shotgun (WGS) entry which is preliminary data.</text>
</comment>
<accession>A0A0D7DX82</accession>
<keyword evidence="2 4" id="KW-0378">Hydrolase</keyword>
<dbReference type="EMBL" id="JXXE01000828">
    <property type="protein sequence ID" value="KIZ32790.1"/>
    <property type="molecule type" value="Genomic_DNA"/>
</dbReference>
<gene>
    <name evidence="4" type="ORF">OO17_29360</name>
</gene>
<name>A0A0D7DX82_RHOPL</name>
<dbReference type="PANTHER" id="PTHR43798">
    <property type="entry name" value="MONOACYLGLYCEROL LIPASE"/>
    <property type="match status" value="1"/>
</dbReference>
<dbReference type="GO" id="GO:0006508">
    <property type="term" value="P:proteolysis"/>
    <property type="evidence" value="ECO:0007669"/>
    <property type="project" value="InterPro"/>
</dbReference>
<dbReference type="OrthoDB" id="9808398at2"/>
<sequence>MTDLPREGWVQSEGLKLRFLEWGVEQAPAIVMLHGLRSYGYTWEPVALPLLPDWRVIALDQRGRGSSDWDPQGNYHTAAYVRDLEALVDRLSLKNFVLLGHSMGGANAIVYAARHPERLSALIIADMGPGASASSNGSDRIRQELQQTPSSFANIEEATAFWRKLRPAVSAEA</sequence>
<dbReference type="GO" id="GO:0016020">
    <property type="term" value="C:membrane"/>
    <property type="evidence" value="ECO:0007669"/>
    <property type="project" value="TreeGrafter"/>
</dbReference>
<reference evidence="4 5" key="1">
    <citation type="submission" date="2014-11" db="EMBL/GenBank/DDBJ databases">
        <title>Genomics and ecophysiology of heterotrophic nitrogen fixing bacteria isolated from estuarine surface water.</title>
        <authorList>
            <person name="Bentzon-Tilia M."/>
            <person name="Severin I."/>
            <person name="Hansen L.H."/>
            <person name="Riemann L."/>
        </authorList>
    </citation>
    <scope>NUCLEOTIDE SEQUENCE [LARGE SCALE GENOMIC DNA]</scope>
    <source>
        <strain evidence="4 5">BAL398</strain>
    </source>
</reference>
<feature type="domain" description="AB hydrolase-1" evidence="3">
    <location>
        <begin position="28"/>
        <end position="127"/>
    </location>
</feature>